<feature type="compositionally biased region" description="Basic residues" evidence="2">
    <location>
        <begin position="96"/>
        <end position="106"/>
    </location>
</feature>
<dbReference type="EMBL" id="CAJNNV010013172">
    <property type="protein sequence ID" value="CAE8601434.1"/>
    <property type="molecule type" value="Genomic_DNA"/>
</dbReference>
<name>A0A813LPZ0_POLGL</name>
<reference evidence="5" key="1">
    <citation type="submission" date="2021-02" db="EMBL/GenBank/DDBJ databases">
        <authorList>
            <person name="Dougan E. K."/>
            <person name="Rhodes N."/>
            <person name="Thang M."/>
            <person name="Chan C."/>
        </authorList>
    </citation>
    <scope>NUCLEOTIDE SEQUENCE</scope>
</reference>
<keyword evidence="1" id="KW-0479">Metal-binding</keyword>
<dbReference type="InterPro" id="IPR000571">
    <property type="entry name" value="Znf_CCCH"/>
</dbReference>
<dbReference type="GO" id="GO:0008270">
    <property type="term" value="F:zinc ion binding"/>
    <property type="evidence" value="ECO:0007669"/>
    <property type="project" value="UniProtKB-KW"/>
</dbReference>
<evidence type="ECO:0000313" key="7">
    <source>
        <dbReference type="Proteomes" id="UP000654075"/>
    </source>
</evidence>
<evidence type="ECO:0000313" key="4">
    <source>
        <dbReference type="EMBL" id="CAE8601434.1"/>
    </source>
</evidence>
<evidence type="ECO:0000313" key="6">
    <source>
        <dbReference type="Proteomes" id="UP000626109"/>
    </source>
</evidence>
<keyword evidence="1" id="KW-0863">Zinc-finger</keyword>
<dbReference type="PROSITE" id="PS50103">
    <property type="entry name" value="ZF_C3H1"/>
    <property type="match status" value="1"/>
</dbReference>
<dbReference type="Proteomes" id="UP000626109">
    <property type="component" value="Unassembled WGS sequence"/>
</dbReference>
<evidence type="ECO:0000313" key="5">
    <source>
        <dbReference type="EMBL" id="CAE8735192.1"/>
    </source>
</evidence>
<protein>
    <recommendedName>
        <fullName evidence="3">C3H1-type domain-containing protein</fullName>
    </recommendedName>
</protein>
<proteinExistence type="predicted"/>
<evidence type="ECO:0000256" key="1">
    <source>
        <dbReference type="PROSITE-ProRule" id="PRU00723"/>
    </source>
</evidence>
<keyword evidence="1" id="KW-0862">Zinc</keyword>
<sequence>MSAMTQPVMPAECKGAADGASVPGEGCPKQGSCLSDLPPTVQMDAHRLGVCVPCNYFALKKDGCCKGDDCTFCHFCSFDEAKSRMRQLRAEAKQSKATRRVGKQRGNHQAEAQKEFGMSRSAAALGLDFQPSAKVKNTSVHFLDGNEAPEGLSRGGSALILMSAMTQPVMQAECKGAADDASVPGEGCPKQGSVQMEAHRLGVCEPCTYFARKKDGCCKGDECTWCHFCSFDVAKARRRQLKNESKFRKRQLR</sequence>
<dbReference type="AlphaFoldDB" id="A0A813LPZ0"/>
<keyword evidence="7" id="KW-1185">Reference proteome</keyword>
<accession>A0A813LPZ0</accession>
<dbReference type="Proteomes" id="UP000654075">
    <property type="component" value="Unassembled WGS sequence"/>
</dbReference>
<dbReference type="EMBL" id="CAJNNW010036522">
    <property type="protein sequence ID" value="CAE8735192.1"/>
    <property type="molecule type" value="Genomic_DNA"/>
</dbReference>
<evidence type="ECO:0000256" key="2">
    <source>
        <dbReference type="SAM" id="MobiDB-lite"/>
    </source>
</evidence>
<organism evidence="5 6">
    <name type="scientific">Polarella glacialis</name>
    <name type="common">Dinoflagellate</name>
    <dbReference type="NCBI Taxonomy" id="89957"/>
    <lineage>
        <taxon>Eukaryota</taxon>
        <taxon>Sar</taxon>
        <taxon>Alveolata</taxon>
        <taxon>Dinophyceae</taxon>
        <taxon>Suessiales</taxon>
        <taxon>Suessiaceae</taxon>
        <taxon>Polarella</taxon>
    </lineage>
</organism>
<evidence type="ECO:0000259" key="3">
    <source>
        <dbReference type="PROSITE" id="PS50103"/>
    </source>
</evidence>
<gene>
    <name evidence="4" type="ORF">PGLA1383_LOCUS19727</name>
    <name evidence="5" type="ORF">PGLA2088_LOCUS47701</name>
</gene>
<feature type="region of interest" description="Disordered" evidence="2">
    <location>
        <begin position="92"/>
        <end position="114"/>
    </location>
</feature>
<comment type="caution">
    <text evidence="5">The sequence shown here is derived from an EMBL/GenBank/DDBJ whole genome shotgun (WGS) entry which is preliminary data.</text>
</comment>
<feature type="domain" description="C3H1-type" evidence="3">
    <location>
        <begin position="53"/>
        <end position="77"/>
    </location>
</feature>
<feature type="zinc finger region" description="C3H1-type" evidence="1">
    <location>
        <begin position="53"/>
        <end position="77"/>
    </location>
</feature>